<sequence>MEHLLLRVRSGQLQGIRQNGVRAWKGIPFAQPPVGERRFKKPLPPASWGGIRQAHTPGPLCPQPVDPTGGPFGLVRTGIPQAEDCLYLNVWAPEEPTDEPLPVMVWIHGGSFVTGGGGLPIFDGANLAKRGGLIVVTVSYRVGALGFLHLGPYADPADPDGYVSNAGLLDQIASLEWIRENIASFGGDPSRVTVFGESAGSMSIAALLAMPAAKGLFSRAIMQSGASQALPDQQGRVVTGAYLDMLDGGSLDKLAELPAAELLRTADRLKRAAGESTIMLFQPVVDGKTLPLEPLQAVAAGSAGGVDLVIGTNRDEGVLFVRPGMKLLSDEDNARAYVAVTGAPEAAAWVAEYPRTIEGQQQVMTDLFFLRSSLLFAEAQMQHARVWLYRYDFISPGHPVLSTAFHAAEIPFVFGNLELLRAGGIEIDARMESVSTAAQEAWLAFANTGSPATAKLDWPAYEAGQHAVMLLDADSRVELDPEADKRRMLTGKR</sequence>
<gene>
    <name evidence="7" type="ORF">CGZ75_18920</name>
</gene>
<evidence type="ECO:0000256" key="2">
    <source>
        <dbReference type="ARBA" id="ARBA00022801"/>
    </source>
</evidence>
<evidence type="ECO:0000259" key="6">
    <source>
        <dbReference type="Pfam" id="PF00135"/>
    </source>
</evidence>
<keyword evidence="3" id="KW-1015">Disulfide bond</keyword>
<dbReference type="EMBL" id="NMUQ01000002">
    <property type="protein sequence ID" value="OXM14934.1"/>
    <property type="molecule type" value="Genomic_DNA"/>
</dbReference>
<dbReference type="InterPro" id="IPR019819">
    <property type="entry name" value="Carboxylesterase_B_CS"/>
</dbReference>
<evidence type="ECO:0000313" key="8">
    <source>
        <dbReference type="Proteomes" id="UP000215145"/>
    </source>
</evidence>
<dbReference type="PANTHER" id="PTHR43918">
    <property type="entry name" value="ACETYLCHOLINESTERASE"/>
    <property type="match status" value="1"/>
</dbReference>
<feature type="active site" description="Charge relay system" evidence="4">
    <location>
        <position position="406"/>
    </location>
</feature>
<feature type="active site" description="Charge relay system" evidence="4">
    <location>
        <position position="316"/>
    </location>
</feature>
<dbReference type="RefSeq" id="WP_089525751.1">
    <property type="nucleotide sequence ID" value="NZ_NMUQ01000002.1"/>
</dbReference>
<dbReference type="PROSITE" id="PS00941">
    <property type="entry name" value="CARBOXYLESTERASE_B_2"/>
    <property type="match status" value="1"/>
</dbReference>
<dbReference type="SUPFAM" id="SSF53474">
    <property type="entry name" value="alpha/beta-Hydrolases"/>
    <property type="match status" value="1"/>
</dbReference>
<dbReference type="InterPro" id="IPR050654">
    <property type="entry name" value="AChE-related_enzymes"/>
</dbReference>
<accession>A0A229NYU9</accession>
<dbReference type="PANTHER" id="PTHR43918:SF4">
    <property type="entry name" value="CARBOXYLIC ESTER HYDROLASE"/>
    <property type="match status" value="1"/>
</dbReference>
<keyword evidence="2 5" id="KW-0378">Hydrolase</keyword>
<feature type="active site" description="Acyl-ester intermediate" evidence="4">
    <location>
        <position position="198"/>
    </location>
</feature>
<dbReference type="InterPro" id="IPR029058">
    <property type="entry name" value="AB_hydrolase_fold"/>
</dbReference>
<dbReference type="Proteomes" id="UP000215145">
    <property type="component" value="Unassembled WGS sequence"/>
</dbReference>
<name>A0A229NYU9_9BACL</name>
<dbReference type="InterPro" id="IPR019826">
    <property type="entry name" value="Carboxylesterase_B_AS"/>
</dbReference>
<comment type="similarity">
    <text evidence="1 5">Belongs to the type-B carboxylesterase/lipase family.</text>
</comment>
<dbReference type="GO" id="GO:0004104">
    <property type="term" value="F:cholinesterase activity"/>
    <property type="evidence" value="ECO:0007669"/>
    <property type="project" value="InterPro"/>
</dbReference>
<evidence type="ECO:0000313" key="7">
    <source>
        <dbReference type="EMBL" id="OXM14934.1"/>
    </source>
</evidence>
<dbReference type="ESTHER" id="9bacl-a0a229nyu9">
    <property type="family name" value="Carb_B_Bacteria"/>
</dbReference>
<evidence type="ECO:0000256" key="5">
    <source>
        <dbReference type="RuleBase" id="RU361235"/>
    </source>
</evidence>
<dbReference type="Pfam" id="PF00135">
    <property type="entry name" value="COesterase"/>
    <property type="match status" value="1"/>
</dbReference>
<protein>
    <recommendedName>
        <fullName evidence="5">Carboxylic ester hydrolase</fullName>
        <ecNumber evidence="5">3.1.1.-</ecNumber>
    </recommendedName>
</protein>
<feature type="domain" description="Carboxylesterase type B" evidence="6">
    <location>
        <begin position="6"/>
        <end position="479"/>
    </location>
</feature>
<evidence type="ECO:0000256" key="3">
    <source>
        <dbReference type="ARBA" id="ARBA00023157"/>
    </source>
</evidence>
<dbReference type="Gene3D" id="3.40.50.1820">
    <property type="entry name" value="alpha/beta hydrolase"/>
    <property type="match status" value="1"/>
</dbReference>
<reference evidence="7 8" key="1">
    <citation type="submission" date="2017-07" db="EMBL/GenBank/DDBJ databases">
        <title>Paenibacillus herberti R33 genome sequencing and assembly.</title>
        <authorList>
            <person name="Su W."/>
        </authorList>
    </citation>
    <scope>NUCLEOTIDE SEQUENCE [LARGE SCALE GENOMIC DNA]</scope>
    <source>
        <strain evidence="7 8">R33</strain>
    </source>
</reference>
<organism evidence="7 8">
    <name type="scientific">Paenibacillus herberti</name>
    <dbReference type="NCBI Taxonomy" id="1619309"/>
    <lineage>
        <taxon>Bacteria</taxon>
        <taxon>Bacillati</taxon>
        <taxon>Bacillota</taxon>
        <taxon>Bacilli</taxon>
        <taxon>Bacillales</taxon>
        <taxon>Paenibacillaceae</taxon>
        <taxon>Paenibacillus</taxon>
    </lineage>
</organism>
<proteinExistence type="inferred from homology"/>
<dbReference type="InterPro" id="IPR002018">
    <property type="entry name" value="CarbesteraseB"/>
</dbReference>
<dbReference type="PRINTS" id="PR00878">
    <property type="entry name" value="CHOLNESTRASE"/>
</dbReference>
<dbReference type="InterPro" id="IPR000997">
    <property type="entry name" value="Cholinesterase"/>
</dbReference>
<evidence type="ECO:0000256" key="4">
    <source>
        <dbReference type="PIRSR" id="PIRSR600997-1"/>
    </source>
</evidence>
<comment type="caution">
    <text evidence="7">The sequence shown here is derived from an EMBL/GenBank/DDBJ whole genome shotgun (WGS) entry which is preliminary data.</text>
</comment>
<keyword evidence="8" id="KW-1185">Reference proteome</keyword>
<dbReference type="OrthoDB" id="9775851at2"/>
<dbReference type="PROSITE" id="PS00122">
    <property type="entry name" value="CARBOXYLESTERASE_B_1"/>
    <property type="match status" value="1"/>
</dbReference>
<evidence type="ECO:0000256" key="1">
    <source>
        <dbReference type="ARBA" id="ARBA00005964"/>
    </source>
</evidence>
<dbReference type="EC" id="3.1.1.-" evidence="5"/>
<dbReference type="AlphaFoldDB" id="A0A229NYU9"/>